<reference evidence="9 10" key="1">
    <citation type="journal article" date="2012" name="Extremophiles">
        <title>Thermotomaculum hydrothermale gen. nov., sp. nov., a novel heterotrophic thermophile within the phylum Acidobacteria from a deep-sea hydrothermal vent chimney in the Southern Okinawa Trough.</title>
        <authorList>
            <person name="Izumi H."/>
            <person name="Nunoura T."/>
            <person name="Miyazaki M."/>
            <person name="Mino S."/>
            <person name="Toki T."/>
            <person name="Takai K."/>
            <person name="Sako Y."/>
            <person name="Sawabe T."/>
            <person name="Nakagawa S."/>
        </authorList>
    </citation>
    <scope>NUCLEOTIDE SEQUENCE [LARGE SCALE GENOMIC DNA]</scope>
    <source>
        <strain evidence="9 10">AC55</strain>
    </source>
</reference>
<dbReference type="PANTHER" id="PTHR30457:SF12">
    <property type="entry name" value="5'_3'-NUCLEOTIDASE SURE"/>
    <property type="match status" value="1"/>
</dbReference>
<dbReference type="InterPro" id="IPR002828">
    <property type="entry name" value="SurE-like_Pase/nucleotidase"/>
</dbReference>
<evidence type="ECO:0000256" key="6">
    <source>
        <dbReference type="ARBA" id="ARBA00022801"/>
    </source>
</evidence>
<dbReference type="RefSeq" id="WP_201328079.1">
    <property type="nucleotide sequence ID" value="NZ_AP017470.1"/>
</dbReference>
<dbReference type="SUPFAM" id="SSF64167">
    <property type="entry name" value="SurE-like"/>
    <property type="match status" value="1"/>
</dbReference>
<dbReference type="Gene3D" id="3.40.1210.10">
    <property type="entry name" value="Survival protein SurE-like phosphatase/nucleotidase"/>
    <property type="match status" value="1"/>
</dbReference>
<evidence type="ECO:0000256" key="4">
    <source>
        <dbReference type="ARBA" id="ARBA00022723"/>
    </source>
</evidence>
<dbReference type="GO" id="GO:0004309">
    <property type="term" value="F:exopolyphosphatase activity"/>
    <property type="evidence" value="ECO:0007669"/>
    <property type="project" value="TreeGrafter"/>
</dbReference>
<comment type="function">
    <text evidence="7">Nucleotidase that shows phosphatase activity on nucleoside 5'-monophosphates.</text>
</comment>
<keyword evidence="5 7" id="KW-0547">Nucleotide-binding</keyword>
<dbReference type="InterPro" id="IPR036523">
    <property type="entry name" value="SurE-like_sf"/>
</dbReference>
<keyword evidence="10" id="KW-1185">Reference proteome</keyword>
<comment type="cofactor">
    <cofactor evidence="7">
        <name>a divalent metal cation</name>
        <dbReference type="ChEBI" id="CHEBI:60240"/>
    </cofactor>
    <text evidence="7">Binds 1 divalent metal cation per subunit.</text>
</comment>
<comment type="catalytic activity">
    <reaction evidence="1 7">
        <text>a ribonucleoside 5'-phosphate + H2O = a ribonucleoside + phosphate</text>
        <dbReference type="Rhea" id="RHEA:12484"/>
        <dbReference type="ChEBI" id="CHEBI:15377"/>
        <dbReference type="ChEBI" id="CHEBI:18254"/>
        <dbReference type="ChEBI" id="CHEBI:43474"/>
        <dbReference type="ChEBI" id="CHEBI:58043"/>
        <dbReference type="EC" id="3.1.3.5"/>
    </reaction>
</comment>
<keyword evidence="4 7" id="KW-0479">Metal-binding</keyword>
<evidence type="ECO:0000256" key="1">
    <source>
        <dbReference type="ARBA" id="ARBA00000815"/>
    </source>
</evidence>
<dbReference type="GO" id="GO:0000166">
    <property type="term" value="F:nucleotide binding"/>
    <property type="evidence" value="ECO:0007669"/>
    <property type="project" value="UniProtKB-KW"/>
</dbReference>
<dbReference type="Proteomes" id="UP000595564">
    <property type="component" value="Chromosome"/>
</dbReference>
<dbReference type="GO" id="GO:0046872">
    <property type="term" value="F:metal ion binding"/>
    <property type="evidence" value="ECO:0007669"/>
    <property type="project" value="UniProtKB-UniRule"/>
</dbReference>
<dbReference type="InterPro" id="IPR030048">
    <property type="entry name" value="SurE"/>
</dbReference>
<dbReference type="NCBIfam" id="NF001490">
    <property type="entry name" value="PRK00346.1-4"/>
    <property type="match status" value="1"/>
</dbReference>
<dbReference type="PANTHER" id="PTHR30457">
    <property type="entry name" value="5'-NUCLEOTIDASE SURE"/>
    <property type="match status" value="1"/>
</dbReference>
<feature type="binding site" evidence="7">
    <location>
        <position position="10"/>
    </location>
    <ligand>
        <name>a divalent metal cation</name>
        <dbReference type="ChEBI" id="CHEBI:60240"/>
    </ligand>
</feature>
<feature type="domain" description="Survival protein SurE-like phosphatase/nucleotidase" evidence="8">
    <location>
        <begin position="4"/>
        <end position="180"/>
    </location>
</feature>
<evidence type="ECO:0000313" key="10">
    <source>
        <dbReference type="Proteomes" id="UP000595564"/>
    </source>
</evidence>
<dbReference type="EC" id="3.1.3.5" evidence="7"/>
<keyword evidence="3 7" id="KW-0963">Cytoplasm</keyword>
<evidence type="ECO:0000256" key="2">
    <source>
        <dbReference type="ARBA" id="ARBA00011062"/>
    </source>
</evidence>
<dbReference type="KEGG" id="thyd:TTHT_0101"/>
<comment type="subcellular location">
    <subcellularLocation>
        <location evidence="7">Cytoplasm</location>
    </subcellularLocation>
</comment>
<keyword evidence="6 7" id="KW-0378">Hydrolase</keyword>
<dbReference type="GO" id="GO:0008253">
    <property type="term" value="F:5'-nucleotidase activity"/>
    <property type="evidence" value="ECO:0007669"/>
    <property type="project" value="UniProtKB-UniRule"/>
</dbReference>
<evidence type="ECO:0000259" key="8">
    <source>
        <dbReference type="Pfam" id="PF01975"/>
    </source>
</evidence>
<sequence length="240" mass="26778">MKNILLVNDDGPFSEGVEKLKERFENNGFSVFVFVPHQEMSACSHSLTLTKPLHVKEIKKNYFIVDGTPSDCTYLALFHFLKEIKIDYVVSGVNRGYNMGEDVFYSGTVAGAMEGFFHGINGIAVSAKDFSNIDKIVTHFVDFFKKLIDDKLPSPFLLNINYPEGDIKGIKFTSLSSRLYPGNVEECVDPRGVTSYWIGGVPAVWNGEENSDINAVKQGYVSITPLKADITDDSLLEKLR</sequence>
<comment type="similarity">
    <text evidence="2 7">Belongs to the SurE nucleotidase family.</text>
</comment>
<evidence type="ECO:0000256" key="5">
    <source>
        <dbReference type="ARBA" id="ARBA00022741"/>
    </source>
</evidence>
<dbReference type="NCBIfam" id="TIGR00087">
    <property type="entry name" value="surE"/>
    <property type="match status" value="1"/>
</dbReference>
<protein>
    <recommendedName>
        <fullName evidence="7">5'-nucleotidase SurE</fullName>
        <ecNumber evidence="7">3.1.3.5</ecNumber>
    </recommendedName>
    <alternativeName>
        <fullName evidence="7">Nucleoside 5'-monophosphate phosphohydrolase</fullName>
    </alternativeName>
</protein>
<evidence type="ECO:0000313" key="9">
    <source>
        <dbReference type="EMBL" id="BBB31748.1"/>
    </source>
</evidence>
<evidence type="ECO:0000256" key="3">
    <source>
        <dbReference type="ARBA" id="ARBA00022490"/>
    </source>
</evidence>
<dbReference type="Pfam" id="PF01975">
    <property type="entry name" value="SurE"/>
    <property type="match status" value="1"/>
</dbReference>
<feature type="binding site" evidence="7">
    <location>
        <position position="9"/>
    </location>
    <ligand>
        <name>a divalent metal cation</name>
        <dbReference type="ChEBI" id="CHEBI:60240"/>
    </ligand>
</feature>
<evidence type="ECO:0000256" key="7">
    <source>
        <dbReference type="HAMAP-Rule" id="MF_00060"/>
    </source>
</evidence>
<organism evidence="9 10">
    <name type="scientific">Thermotomaculum hydrothermale</name>
    <dbReference type="NCBI Taxonomy" id="981385"/>
    <lineage>
        <taxon>Bacteria</taxon>
        <taxon>Pseudomonadati</taxon>
        <taxon>Acidobacteriota</taxon>
        <taxon>Holophagae</taxon>
        <taxon>Thermotomaculales</taxon>
        <taxon>Thermotomaculaceae</taxon>
        <taxon>Thermotomaculum</taxon>
    </lineage>
</organism>
<feature type="binding site" evidence="7">
    <location>
        <position position="94"/>
    </location>
    <ligand>
        <name>a divalent metal cation</name>
        <dbReference type="ChEBI" id="CHEBI:60240"/>
    </ligand>
</feature>
<accession>A0A7R6PLF9</accession>
<dbReference type="AlphaFoldDB" id="A0A7R6PLF9"/>
<dbReference type="EMBL" id="AP017470">
    <property type="protein sequence ID" value="BBB31748.1"/>
    <property type="molecule type" value="Genomic_DNA"/>
</dbReference>
<gene>
    <name evidence="7 9" type="primary">surE</name>
    <name evidence="9" type="ORF">TTHT_0101</name>
</gene>
<proteinExistence type="inferred from homology"/>
<name>A0A7R6PLF9_9BACT</name>
<dbReference type="GO" id="GO:0008254">
    <property type="term" value="F:3'-nucleotidase activity"/>
    <property type="evidence" value="ECO:0007669"/>
    <property type="project" value="TreeGrafter"/>
</dbReference>
<dbReference type="HAMAP" id="MF_00060">
    <property type="entry name" value="SurE"/>
    <property type="match status" value="1"/>
</dbReference>
<feature type="binding site" evidence="7">
    <location>
        <position position="41"/>
    </location>
    <ligand>
        <name>a divalent metal cation</name>
        <dbReference type="ChEBI" id="CHEBI:60240"/>
    </ligand>
</feature>
<dbReference type="GO" id="GO:0005737">
    <property type="term" value="C:cytoplasm"/>
    <property type="evidence" value="ECO:0007669"/>
    <property type="project" value="UniProtKB-SubCell"/>
</dbReference>